<sequence length="109" mass="13446">MNLNDPIFTKNPFEIYLANNINAEEWGEIWYRKKFLEYKLEELVEYIHVIQHKSITRKQLARFLARYELYLRTQSLIKRNEQTIHISYYPENLKSFIKDYYHGKQDKVL</sequence>
<evidence type="ECO:0000313" key="1">
    <source>
        <dbReference type="EMBL" id="TXG76601.1"/>
    </source>
</evidence>
<gene>
    <name evidence="1" type="ORF">E6Q11_04340</name>
</gene>
<evidence type="ECO:0000313" key="2">
    <source>
        <dbReference type="Proteomes" id="UP000321026"/>
    </source>
</evidence>
<comment type="caution">
    <text evidence="1">The sequence shown here is derived from an EMBL/GenBank/DDBJ whole genome shotgun (WGS) entry which is preliminary data.</text>
</comment>
<name>A0A5C7J511_9BACT</name>
<protein>
    <submittedName>
        <fullName evidence="1">Uncharacterized protein</fullName>
    </submittedName>
</protein>
<dbReference type="Proteomes" id="UP000321026">
    <property type="component" value="Unassembled WGS sequence"/>
</dbReference>
<reference evidence="1 2" key="1">
    <citation type="submission" date="2018-09" db="EMBL/GenBank/DDBJ databases">
        <title>Metagenome Assembled Genomes from an Advanced Water Purification Facility.</title>
        <authorList>
            <person name="Stamps B.W."/>
            <person name="Spear J.R."/>
        </authorList>
    </citation>
    <scope>NUCLEOTIDE SEQUENCE [LARGE SCALE GENOMIC DNA]</scope>
    <source>
        <strain evidence="1">Bin_63_2</strain>
    </source>
</reference>
<accession>A0A5C7J511</accession>
<dbReference type="AlphaFoldDB" id="A0A5C7J511"/>
<organism evidence="1 2">
    <name type="scientific">Candidatus Dojkabacteria bacterium</name>
    <dbReference type="NCBI Taxonomy" id="2099670"/>
    <lineage>
        <taxon>Bacteria</taxon>
        <taxon>Candidatus Dojkabacteria</taxon>
    </lineage>
</organism>
<dbReference type="EMBL" id="SSDS01000070">
    <property type="protein sequence ID" value="TXG76601.1"/>
    <property type="molecule type" value="Genomic_DNA"/>
</dbReference>
<proteinExistence type="predicted"/>